<accession>A0A096AK95</accession>
<evidence type="ECO:0000313" key="8">
    <source>
        <dbReference type="EMBL" id="KGF31092.1"/>
    </source>
</evidence>
<organism evidence="8 9">
    <name type="scientific">Oligella urethralis DNF00040</name>
    <dbReference type="NCBI Taxonomy" id="1401065"/>
    <lineage>
        <taxon>Bacteria</taxon>
        <taxon>Pseudomonadati</taxon>
        <taxon>Pseudomonadota</taxon>
        <taxon>Betaproteobacteria</taxon>
        <taxon>Burkholderiales</taxon>
        <taxon>Alcaligenaceae</taxon>
        <taxon>Oligella</taxon>
    </lineage>
</organism>
<feature type="transmembrane region" description="Helical" evidence="6">
    <location>
        <begin position="307"/>
        <end position="325"/>
    </location>
</feature>
<evidence type="ECO:0000256" key="5">
    <source>
        <dbReference type="ARBA" id="ARBA00023136"/>
    </source>
</evidence>
<feature type="chain" id="PRO_5001915415" evidence="7">
    <location>
        <begin position="20"/>
        <end position="616"/>
    </location>
</feature>
<dbReference type="PANTHER" id="PTHR10010:SF46">
    <property type="entry name" value="SODIUM-DEPENDENT PHOSPHATE TRANSPORT PROTEIN 2B"/>
    <property type="match status" value="1"/>
</dbReference>
<feature type="transmembrane region" description="Helical" evidence="6">
    <location>
        <begin position="232"/>
        <end position="254"/>
    </location>
</feature>
<feature type="transmembrane region" description="Helical" evidence="6">
    <location>
        <begin position="190"/>
        <end position="212"/>
    </location>
</feature>
<dbReference type="EMBL" id="JRNI01000017">
    <property type="protein sequence ID" value="KGF31092.1"/>
    <property type="molecule type" value="Genomic_DNA"/>
</dbReference>
<evidence type="ECO:0000256" key="2">
    <source>
        <dbReference type="ARBA" id="ARBA00022475"/>
    </source>
</evidence>
<sequence>MTKSLVRPMLIALFLAAMAYSFSQSEPWLVLSYGLALFIFGLQCIKEGLQNSVGGAFERFLGYSTATKLKGFAFGVVSTFFLQSSTLVSLLTMAFLSTGMIGLVSGIAINLGTNIGATSGIWLLALIGHNVSLGTVAMPMLVFGVFFSLLEGKYKFFGRVLVGIALIFFGIDAIKLSFDNIDNQLLMQSIKVSGIAQILLFSGVGLLVTMALQSSHATLILTLALLGSEQIALMQAFAIALGSNLGSSVTTSLVGMLGNDRKGRRLALAHLIFNIVMVMLGLLLWVPIVSVVSYISEKTGMNHLLQLAFFHTLVNFVGLLVFWPWQDHFAHFLYRLLPDKTEPILADNEFKTVGAIYLQANMLRSGETAYRAVFQELQHFSSLCLEVICHVLFIPPGDLHRNAGKGAVCAHAVSEPVGPFKLNARALYEAQIKPIYSDLLDFMSKMDIDSELHQERLKEANIVMLRMVDIIKDAKHLQKNMQIYLQNHDAAPHHEYLKLRQYLFKVLCLAQHMIMTKADTEAWPNMMNELQRQIQKLDEFRARAMQKLRHNELDGWQTSSLMNDSRYARDIGNGLMEILQMPLNAPPAVAEEEMTLNARKEQGRKAELMNSVNHDD</sequence>
<dbReference type="NCBIfam" id="NF037997">
    <property type="entry name" value="Na_Pi_symport"/>
    <property type="match status" value="1"/>
</dbReference>
<protein>
    <submittedName>
        <fullName evidence="8">Sodium:phosphate symporter</fullName>
    </submittedName>
</protein>
<feature type="signal peptide" evidence="7">
    <location>
        <begin position="1"/>
        <end position="19"/>
    </location>
</feature>
<feature type="transmembrane region" description="Helical" evidence="6">
    <location>
        <begin position="87"/>
        <end position="109"/>
    </location>
</feature>
<feature type="transmembrane region" description="Helical" evidence="6">
    <location>
        <begin position="31"/>
        <end position="49"/>
    </location>
</feature>
<evidence type="ECO:0000313" key="9">
    <source>
        <dbReference type="Proteomes" id="UP000029629"/>
    </source>
</evidence>
<keyword evidence="2" id="KW-1003">Cell membrane</keyword>
<dbReference type="GO" id="GO:0005436">
    <property type="term" value="F:sodium:phosphate symporter activity"/>
    <property type="evidence" value="ECO:0007669"/>
    <property type="project" value="InterPro"/>
</dbReference>
<feature type="transmembrane region" description="Helical" evidence="6">
    <location>
        <begin position="121"/>
        <end position="150"/>
    </location>
</feature>
<dbReference type="AlphaFoldDB" id="A0A096AK95"/>
<keyword evidence="7" id="KW-0732">Signal</keyword>
<evidence type="ECO:0000256" key="1">
    <source>
        <dbReference type="ARBA" id="ARBA00004651"/>
    </source>
</evidence>
<keyword evidence="9" id="KW-1185">Reference proteome</keyword>
<dbReference type="RefSeq" id="WP_036558618.1">
    <property type="nucleotide sequence ID" value="NZ_JRNI01000017.1"/>
</dbReference>
<dbReference type="eggNOG" id="COG1283">
    <property type="taxonomic scope" value="Bacteria"/>
</dbReference>
<evidence type="ECO:0000256" key="6">
    <source>
        <dbReference type="SAM" id="Phobius"/>
    </source>
</evidence>
<feature type="transmembrane region" description="Helical" evidence="6">
    <location>
        <begin position="156"/>
        <end position="178"/>
    </location>
</feature>
<keyword evidence="4 6" id="KW-1133">Transmembrane helix</keyword>
<evidence type="ECO:0000256" key="4">
    <source>
        <dbReference type="ARBA" id="ARBA00022989"/>
    </source>
</evidence>
<comment type="subcellular location">
    <subcellularLocation>
        <location evidence="1">Cell membrane</location>
        <topology evidence="1">Multi-pass membrane protein</topology>
    </subcellularLocation>
</comment>
<dbReference type="Pfam" id="PF02690">
    <property type="entry name" value="Na_Pi_cotrans"/>
    <property type="match status" value="2"/>
</dbReference>
<feature type="transmembrane region" description="Helical" evidence="6">
    <location>
        <begin position="266"/>
        <end position="295"/>
    </location>
</feature>
<dbReference type="GO" id="GO:0044341">
    <property type="term" value="P:sodium-dependent phosphate transport"/>
    <property type="evidence" value="ECO:0007669"/>
    <property type="project" value="InterPro"/>
</dbReference>
<comment type="caution">
    <text evidence="8">The sequence shown here is derived from an EMBL/GenBank/DDBJ whole genome shotgun (WGS) entry which is preliminary data.</text>
</comment>
<keyword evidence="5 6" id="KW-0472">Membrane</keyword>
<keyword evidence="3 6" id="KW-0812">Transmembrane</keyword>
<dbReference type="Proteomes" id="UP000029629">
    <property type="component" value="Unassembled WGS sequence"/>
</dbReference>
<proteinExistence type="predicted"/>
<dbReference type="PANTHER" id="PTHR10010">
    <property type="entry name" value="SOLUTE CARRIER FAMILY 34 SODIUM PHOSPHATE , MEMBER 2-RELATED"/>
    <property type="match status" value="1"/>
</dbReference>
<evidence type="ECO:0000256" key="3">
    <source>
        <dbReference type="ARBA" id="ARBA00022692"/>
    </source>
</evidence>
<dbReference type="GO" id="GO:0005886">
    <property type="term" value="C:plasma membrane"/>
    <property type="evidence" value="ECO:0007669"/>
    <property type="project" value="UniProtKB-SubCell"/>
</dbReference>
<name>A0A096AK95_9BURK</name>
<reference evidence="8 9" key="1">
    <citation type="submission" date="2014-07" db="EMBL/GenBank/DDBJ databases">
        <authorList>
            <person name="McCorrison J."/>
            <person name="Sanka R."/>
            <person name="Torralba M."/>
            <person name="Gillis M."/>
            <person name="Haft D.H."/>
            <person name="Methe B."/>
            <person name="Sutton G."/>
            <person name="Nelson K.E."/>
        </authorList>
    </citation>
    <scope>NUCLEOTIDE SEQUENCE [LARGE SCALE GENOMIC DNA]</scope>
    <source>
        <strain evidence="8 9">DNF00040</strain>
    </source>
</reference>
<dbReference type="OrthoDB" id="9763003at2"/>
<dbReference type="InterPro" id="IPR003841">
    <property type="entry name" value="Na/Pi_transpt"/>
</dbReference>
<evidence type="ECO:0000256" key="7">
    <source>
        <dbReference type="SAM" id="SignalP"/>
    </source>
</evidence>
<gene>
    <name evidence="8" type="ORF">HMPREF2130_04725</name>
</gene>